<evidence type="ECO:0000313" key="4">
    <source>
        <dbReference type="RefSeq" id="XP_015880916.2"/>
    </source>
</evidence>
<evidence type="ECO:0000256" key="1">
    <source>
        <dbReference type="ARBA" id="ARBA00022679"/>
    </source>
</evidence>
<keyword evidence="2" id="KW-0012">Acyltransferase</keyword>
<dbReference type="Gene3D" id="3.30.559.10">
    <property type="entry name" value="Chloramphenicol acetyltransferase-like domain"/>
    <property type="match status" value="2"/>
</dbReference>
<keyword evidence="1" id="KW-0808">Transferase</keyword>
<evidence type="ECO:0000313" key="3">
    <source>
        <dbReference type="Proteomes" id="UP001652623"/>
    </source>
</evidence>
<dbReference type="SUPFAM" id="SSF52777">
    <property type="entry name" value="CoA-dependent acyltransferases"/>
    <property type="match status" value="1"/>
</dbReference>
<dbReference type="KEGG" id="zju:107416879"/>
<dbReference type="InParanoid" id="A0A6P3ZPB7"/>
<protein>
    <submittedName>
        <fullName evidence="4">Phenolic glucoside malonyltransferase 1-like</fullName>
    </submittedName>
</protein>
<dbReference type="SMR" id="A0A6P3ZPB7"/>
<dbReference type="Pfam" id="PF02458">
    <property type="entry name" value="Transferase"/>
    <property type="match status" value="1"/>
</dbReference>
<dbReference type="InterPro" id="IPR051504">
    <property type="entry name" value="Plant_metabolite_acyltrans"/>
</dbReference>
<proteinExistence type="predicted"/>
<dbReference type="GO" id="GO:0016747">
    <property type="term" value="F:acyltransferase activity, transferring groups other than amino-acyl groups"/>
    <property type="evidence" value="ECO:0007669"/>
    <property type="project" value="UniProtKB-ARBA"/>
</dbReference>
<dbReference type="RefSeq" id="XP_015880916.2">
    <property type="nucleotide sequence ID" value="XM_016025430.4"/>
</dbReference>
<dbReference type="InterPro" id="IPR023213">
    <property type="entry name" value="CAT-like_dom_sf"/>
</dbReference>
<name>A0A6P3ZPB7_ZIZJJ</name>
<dbReference type="AlphaFoldDB" id="A0A6P3ZPB7"/>
<dbReference type="Proteomes" id="UP001652623">
    <property type="component" value="Chromosome 4"/>
</dbReference>
<sequence>MAQSNSIKIVEVCKVSPPTHSPAGPAIPQALPLTFFDLLWLRSPPVQRLFFYQFPVSTATFSDSILPKLKQSLSLTLLHFIPLAGNLIWPQSSHIPLIDYVDGDGVPFTVAESDADFSRLSTAKFCEPTAYHPFIPQLAVSVERAEAMALQVTLFPNHGFSIGIATHHAVVDGKCSTTFMKTWAQICKFGSDQSELKLLYDRSVIKDPKGLEAIYTGQLLEFGGPNNRSLMTNWKPEVPSDSVRGLLELSRSKIEKLREYAKIEMAKKNEPPLHTSTFSITLAYICACLAKSEGISDELQLLVVSFNVDCRTRLEPPIPAYFGNCLTVNAALAGPKGILGKEGFLVALKAIDEAIKKLDDGGILEGAENWVSGKHSLPPFKIYNLAGSPRFGVYGSDFGWGRPIKVDMTSVDSSGAICLSDAKNGDVGVQITLVLKKQLMEIFASQFAKGLEDLPF</sequence>
<reference evidence="4" key="1">
    <citation type="submission" date="2025-08" db="UniProtKB">
        <authorList>
            <consortium name="RefSeq"/>
        </authorList>
    </citation>
    <scope>IDENTIFICATION</scope>
    <source>
        <tissue evidence="4">Seedling</tissue>
    </source>
</reference>
<dbReference type="GeneID" id="107416879"/>
<keyword evidence="3" id="KW-1185">Reference proteome</keyword>
<organism evidence="3 4">
    <name type="scientific">Ziziphus jujuba</name>
    <name type="common">Chinese jujube</name>
    <name type="synonym">Ziziphus sativa</name>
    <dbReference type="NCBI Taxonomy" id="326968"/>
    <lineage>
        <taxon>Eukaryota</taxon>
        <taxon>Viridiplantae</taxon>
        <taxon>Streptophyta</taxon>
        <taxon>Embryophyta</taxon>
        <taxon>Tracheophyta</taxon>
        <taxon>Spermatophyta</taxon>
        <taxon>Magnoliopsida</taxon>
        <taxon>eudicotyledons</taxon>
        <taxon>Gunneridae</taxon>
        <taxon>Pentapetalae</taxon>
        <taxon>rosids</taxon>
        <taxon>fabids</taxon>
        <taxon>Rosales</taxon>
        <taxon>Rhamnaceae</taxon>
        <taxon>Paliureae</taxon>
        <taxon>Ziziphus</taxon>
    </lineage>
</organism>
<gene>
    <name evidence="4" type="primary">LOC107416879</name>
</gene>
<accession>A0A6P3ZPB7</accession>
<dbReference type="FunCoup" id="A0A6P3ZPB7">
    <property type="interactions" value="297"/>
</dbReference>
<evidence type="ECO:0000256" key="2">
    <source>
        <dbReference type="ARBA" id="ARBA00023315"/>
    </source>
</evidence>
<dbReference type="PANTHER" id="PTHR31625">
    <property type="match status" value="1"/>
</dbReference>